<sequence>MISKLISGKGFNWLLNPPVRTTYFGDLQDDLMMKMHSLQLATFVVVSEIYTFSLTYQHFEGFIIFLFGKELSSELNRSRNLLSNVLIQELKIVFIILGITDDLKPITKFVNTYSLYQSVVILEDVMYQEINVFTWYHGDCGKISNITLLGSCGKTKSLVKSKFESIKRPNLFENCTLNVLSISDPPFMKHLDHGTKEGSDIQLVKIITSHLGFNLVFNSQHRSLRENVYFGNSYNKIDAIIFLRRYYTQTFSWFIPRAVSHPRISSPTRVFSSLVWGCVFIVFVLVSICLKYFGFFDFRDRTNFNFFIISFGLFLNVPAPRIPSGTKLRIILFSWVTLSIAFNTVFQAYMTSFFTEPGRQHQIDNLGELEESDLKLFLDPYKITYWHLMINKITDYYFSINISHTIASVVNGSRIGLLLSDEVFIYNLPEVPRDFNWKLVFHKFSKSTVNIHRTLQLHITSPFVPLLNSVVEKLVEGGIVYKVVRSNVDPTGKKLGDVPEESLINIFEPLSLFHIFSSFMYLFIGLFLSFVFFVAEILLHKLSSN</sequence>
<evidence type="ECO:0000256" key="3">
    <source>
        <dbReference type="ARBA" id="ARBA00022692"/>
    </source>
</evidence>
<keyword evidence="4 8" id="KW-1133">Transmembrane helix</keyword>
<evidence type="ECO:0000313" key="10">
    <source>
        <dbReference type="Proteomes" id="UP001233999"/>
    </source>
</evidence>
<organism evidence="9 10">
    <name type="scientific">Diploptera punctata</name>
    <name type="common">Pacific beetle cockroach</name>
    <dbReference type="NCBI Taxonomy" id="6984"/>
    <lineage>
        <taxon>Eukaryota</taxon>
        <taxon>Metazoa</taxon>
        <taxon>Ecdysozoa</taxon>
        <taxon>Arthropoda</taxon>
        <taxon>Hexapoda</taxon>
        <taxon>Insecta</taxon>
        <taxon>Pterygota</taxon>
        <taxon>Neoptera</taxon>
        <taxon>Polyneoptera</taxon>
        <taxon>Dictyoptera</taxon>
        <taxon>Blattodea</taxon>
        <taxon>Blaberoidea</taxon>
        <taxon>Blaberidae</taxon>
        <taxon>Diplopterinae</taxon>
        <taxon>Diploptera</taxon>
    </lineage>
</organism>
<proteinExistence type="predicted"/>
<dbReference type="Proteomes" id="UP001233999">
    <property type="component" value="Unassembled WGS sequence"/>
</dbReference>
<comment type="caution">
    <text evidence="9">The sequence shown here is derived from an EMBL/GenBank/DDBJ whole genome shotgun (WGS) entry which is preliminary data.</text>
</comment>
<keyword evidence="10" id="KW-1185">Reference proteome</keyword>
<evidence type="ECO:0000256" key="8">
    <source>
        <dbReference type="SAM" id="Phobius"/>
    </source>
</evidence>
<gene>
    <name evidence="9" type="ORF">L9F63_025343</name>
</gene>
<evidence type="ECO:0000256" key="5">
    <source>
        <dbReference type="ARBA" id="ARBA00023136"/>
    </source>
</evidence>
<dbReference type="InterPro" id="IPR052192">
    <property type="entry name" value="Insect_Ionotropic_Sensory_Rcpt"/>
</dbReference>
<dbReference type="Gene3D" id="1.10.287.70">
    <property type="match status" value="1"/>
</dbReference>
<accession>A0AAD8E4X8</accession>
<dbReference type="AlphaFoldDB" id="A0AAD8E4X8"/>
<keyword evidence="6" id="KW-0675">Receptor</keyword>
<feature type="transmembrane region" description="Helical" evidence="8">
    <location>
        <begin position="519"/>
        <end position="539"/>
    </location>
</feature>
<feature type="transmembrane region" description="Helical" evidence="8">
    <location>
        <begin position="331"/>
        <end position="350"/>
    </location>
</feature>
<evidence type="ECO:0000256" key="7">
    <source>
        <dbReference type="ARBA" id="ARBA00023180"/>
    </source>
</evidence>
<comment type="subcellular location">
    <subcellularLocation>
        <location evidence="1">Cell membrane</location>
        <topology evidence="1">Multi-pass membrane protein</topology>
    </subcellularLocation>
</comment>
<keyword evidence="7" id="KW-0325">Glycoprotein</keyword>
<evidence type="ECO:0000256" key="1">
    <source>
        <dbReference type="ARBA" id="ARBA00004651"/>
    </source>
</evidence>
<reference evidence="9" key="2">
    <citation type="submission" date="2023-05" db="EMBL/GenBank/DDBJ databases">
        <authorList>
            <person name="Fouks B."/>
        </authorList>
    </citation>
    <scope>NUCLEOTIDE SEQUENCE</scope>
    <source>
        <strain evidence="9">Stay&amp;Tobe</strain>
        <tissue evidence="9">Testes</tissue>
    </source>
</reference>
<evidence type="ECO:0000313" key="9">
    <source>
        <dbReference type="EMBL" id="KAJ9576762.1"/>
    </source>
</evidence>
<evidence type="ECO:0000256" key="6">
    <source>
        <dbReference type="ARBA" id="ARBA00023170"/>
    </source>
</evidence>
<dbReference type="PANTHER" id="PTHR42643">
    <property type="entry name" value="IONOTROPIC RECEPTOR 20A-RELATED"/>
    <property type="match status" value="1"/>
</dbReference>
<name>A0AAD8E4X8_DIPPU</name>
<dbReference type="SUPFAM" id="SSF53850">
    <property type="entry name" value="Periplasmic binding protein-like II"/>
    <property type="match status" value="1"/>
</dbReference>
<keyword evidence="5 8" id="KW-0472">Membrane</keyword>
<evidence type="ECO:0000256" key="4">
    <source>
        <dbReference type="ARBA" id="ARBA00022989"/>
    </source>
</evidence>
<dbReference type="GO" id="GO:0005886">
    <property type="term" value="C:plasma membrane"/>
    <property type="evidence" value="ECO:0007669"/>
    <property type="project" value="UniProtKB-SubCell"/>
</dbReference>
<protein>
    <submittedName>
        <fullName evidence="9">Uncharacterized protein</fullName>
    </submittedName>
</protein>
<evidence type="ECO:0000256" key="2">
    <source>
        <dbReference type="ARBA" id="ARBA00022475"/>
    </source>
</evidence>
<keyword evidence="3 8" id="KW-0812">Transmembrane</keyword>
<feature type="transmembrane region" description="Helical" evidence="8">
    <location>
        <begin position="302"/>
        <end position="319"/>
    </location>
</feature>
<feature type="transmembrane region" description="Helical" evidence="8">
    <location>
        <begin position="273"/>
        <end position="296"/>
    </location>
</feature>
<keyword evidence="2" id="KW-1003">Cell membrane</keyword>
<dbReference type="PANTHER" id="PTHR42643:SF24">
    <property type="entry name" value="IONOTROPIC RECEPTOR 60A"/>
    <property type="match status" value="1"/>
</dbReference>
<dbReference type="EMBL" id="JASPKZ010009416">
    <property type="protein sequence ID" value="KAJ9576762.1"/>
    <property type="molecule type" value="Genomic_DNA"/>
</dbReference>
<reference evidence="9" key="1">
    <citation type="journal article" date="2023" name="IScience">
        <title>Live-bearing cockroach genome reveals convergent evolutionary mechanisms linked to viviparity in insects and beyond.</title>
        <authorList>
            <person name="Fouks B."/>
            <person name="Harrison M.C."/>
            <person name="Mikhailova A.A."/>
            <person name="Marchal E."/>
            <person name="English S."/>
            <person name="Carruthers M."/>
            <person name="Jennings E.C."/>
            <person name="Chiamaka E.L."/>
            <person name="Frigard R.A."/>
            <person name="Pippel M."/>
            <person name="Attardo G.M."/>
            <person name="Benoit J.B."/>
            <person name="Bornberg-Bauer E."/>
            <person name="Tobe S.S."/>
        </authorList>
    </citation>
    <scope>NUCLEOTIDE SEQUENCE</scope>
    <source>
        <strain evidence="9">Stay&amp;Tobe</strain>
    </source>
</reference>